<evidence type="ECO:0000313" key="2">
    <source>
        <dbReference type="EnsemblPlants" id="Ma04_p37420.1"/>
    </source>
</evidence>
<accession>A0A804IY60</accession>
<gene>
    <name evidence="1" type="ORF">GSMUA_143390.1</name>
</gene>
<dbReference type="EnsemblPlants" id="Ma04_t37420.1">
    <property type="protein sequence ID" value="Ma04_p37420.1"/>
    <property type="gene ID" value="Ma04_g37420"/>
</dbReference>
<organism evidence="2 3">
    <name type="scientific">Musa acuminata subsp. malaccensis</name>
    <name type="common">Wild banana</name>
    <name type="synonym">Musa malaccensis</name>
    <dbReference type="NCBI Taxonomy" id="214687"/>
    <lineage>
        <taxon>Eukaryota</taxon>
        <taxon>Viridiplantae</taxon>
        <taxon>Streptophyta</taxon>
        <taxon>Embryophyta</taxon>
        <taxon>Tracheophyta</taxon>
        <taxon>Spermatophyta</taxon>
        <taxon>Magnoliopsida</taxon>
        <taxon>Liliopsida</taxon>
        <taxon>Zingiberales</taxon>
        <taxon>Musaceae</taxon>
        <taxon>Musa</taxon>
    </lineage>
</organism>
<name>A0A804IY60_MUSAM</name>
<dbReference type="EMBL" id="HG996469">
    <property type="protein sequence ID" value="CAG1844544.1"/>
    <property type="molecule type" value="Genomic_DNA"/>
</dbReference>
<evidence type="ECO:0000313" key="1">
    <source>
        <dbReference type="EMBL" id="CAG1844544.1"/>
    </source>
</evidence>
<dbReference type="InParanoid" id="A0A804IY60"/>
<keyword evidence="3" id="KW-1185">Reference proteome</keyword>
<reference evidence="1" key="1">
    <citation type="submission" date="2021-03" db="EMBL/GenBank/DDBJ databases">
        <authorList>
            <consortium name="Genoscope - CEA"/>
            <person name="William W."/>
        </authorList>
    </citation>
    <scope>NUCLEOTIDE SEQUENCE</scope>
    <source>
        <strain evidence="1">Doubled-haploid Pahang</strain>
    </source>
</reference>
<evidence type="ECO:0000313" key="3">
    <source>
        <dbReference type="Proteomes" id="UP000012960"/>
    </source>
</evidence>
<proteinExistence type="predicted"/>
<dbReference type="Gramene" id="Ma04_t37420.1">
    <property type="protein sequence ID" value="Ma04_p37420.1"/>
    <property type="gene ID" value="Ma04_g37420"/>
</dbReference>
<sequence length="79" mass="8857">MNACIVGLCTMKLEACEGSYHVYCSHLCCPLGWLSFLIDHSVPLFIRSGCQISWFDACNYGVIVFRSGDVLIVKMLYTI</sequence>
<protein>
    <submittedName>
        <fullName evidence="1">(wild Malaysian banana) hypothetical protein</fullName>
    </submittedName>
</protein>
<dbReference type="Proteomes" id="UP000012960">
    <property type="component" value="Unplaced"/>
</dbReference>
<dbReference type="AlphaFoldDB" id="A0A804IY60"/>
<reference evidence="2" key="2">
    <citation type="submission" date="2021-05" db="UniProtKB">
        <authorList>
            <consortium name="EnsemblPlants"/>
        </authorList>
    </citation>
    <scope>IDENTIFICATION</scope>
    <source>
        <strain evidence="2">subsp. malaccensis</strain>
    </source>
</reference>